<dbReference type="EMBL" id="AAYY01000021">
    <property type="protein sequence ID" value="EDP41465.1"/>
    <property type="molecule type" value="Genomic_DNA"/>
</dbReference>
<feature type="transmembrane region" description="Helical" evidence="7">
    <location>
        <begin position="410"/>
        <end position="434"/>
    </location>
</feature>
<dbReference type="RefSeq" id="XP_001728673.1">
    <property type="nucleotide sequence ID" value="XM_001728621.1"/>
</dbReference>
<evidence type="ECO:0000256" key="7">
    <source>
        <dbReference type="SAM" id="Phobius"/>
    </source>
</evidence>
<dbReference type="InterPro" id="IPR036259">
    <property type="entry name" value="MFS_trans_sf"/>
</dbReference>
<dbReference type="FunCoup" id="A8QD84">
    <property type="interactions" value="15"/>
</dbReference>
<reference evidence="9 11" key="1">
    <citation type="journal article" date="2007" name="Proc. Natl. Acad. Sci. U.S.A.">
        <title>Dandruff-associated Malassezia genomes reveal convergent and divergent virulence traits shared with plant and human fungal pathogens.</title>
        <authorList>
            <person name="Xu J."/>
            <person name="Saunders C.W."/>
            <person name="Hu P."/>
            <person name="Grant R.A."/>
            <person name="Boekhout T."/>
            <person name="Kuramae E.E."/>
            <person name="Kronstad J.W."/>
            <person name="Deangelis Y.M."/>
            <person name="Reeder N.L."/>
            <person name="Johnstone K.R."/>
            <person name="Leland M."/>
            <person name="Fieno A.M."/>
            <person name="Begley W.M."/>
            <person name="Sun Y."/>
            <person name="Lacey M.P."/>
            <person name="Chaudhary T."/>
            <person name="Keough T."/>
            <person name="Chu L."/>
            <person name="Sears R."/>
            <person name="Yuan B."/>
            <person name="Dawson T.L.Jr."/>
        </authorList>
    </citation>
    <scope>NUCLEOTIDE SEQUENCE [LARGE SCALE GENOMIC DNA]</scope>
    <source>
        <strain evidence="11">ATCC MYA-4612 / CBS 7966</strain>
        <strain evidence="9">CBS 7966</strain>
    </source>
</reference>
<evidence type="ECO:0000256" key="4">
    <source>
        <dbReference type="ARBA" id="ARBA00022989"/>
    </source>
</evidence>
<dbReference type="KEGG" id="mgl:MGL_4158"/>
<feature type="transmembrane region" description="Helical" evidence="7">
    <location>
        <begin position="255"/>
        <end position="272"/>
    </location>
</feature>
<dbReference type="InterPro" id="IPR011701">
    <property type="entry name" value="MFS"/>
</dbReference>
<keyword evidence="11" id="KW-1185">Reference proteome</keyword>
<evidence type="ECO:0000256" key="5">
    <source>
        <dbReference type="ARBA" id="ARBA00023136"/>
    </source>
</evidence>
<accession>A8QD84</accession>
<feature type="domain" description="Major facilitator superfamily (MFS) profile" evidence="8">
    <location>
        <begin position="65"/>
        <end position="523"/>
    </location>
</feature>
<feature type="transmembrane region" description="Helical" evidence="7">
    <location>
        <begin position="156"/>
        <end position="178"/>
    </location>
</feature>
<feature type="compositionally biased region" description="Basic and acidic residues" evidence="6">
    <location>
        <begin position="1"/>
        <end position="11"/>
    </location>
</feature>
<feature type="transmembrane region" description="Helical" evidence="7">
    <location>
        <begin position="132"/>
        <end position="150"/>
    </location>
</feature>
<name>A8QD84_MALGO</name>
<keyword evidence="3 7" id="KW-0812">Transmembrane</keyword>
<feature type="transmembrane region" description="Helical" evidence="7">
    <location>
        <begin position="65"/>
        <end position="91"/>
    </location>
</feature>
<feature type="transmembrane region" description="Helical" evidence="7">
    <location>
        <begin position="185"/>
        <end position="213"/>
    </location>
</feature>
<organism evidence="9 11">
    <name type="scientific">Malassezia globosa (strain ATCC MYA-4612 / CBS 7966)</name>
    <name type="common">Dandruff-associated fungus</name>
    <dbReference type="NCBI Taxonomy" id="425265"/>
    <lineage>
        <taxon>Eukaryota</taxon>
        <taxon>Fungi</taxon>
        <taxon>Dikarya</taxon>
        <taxon>Basidiomycota</taxon>
        <taxon>Ustilaginomycotina</taxon>
        <taxon>Malasseziomycetes</taxon>
        <taxon>Malasseziales</taxon>
        <taxon>Malasseziaceae</taxon>
        <taxon>Malassezia</taxon>
    </lineage>
</organism>
<protein>
    <recommendedName>
        <fullName evidence="8">Major facilitator superfamily (MFS) profile domain-containing protein</fullName>
    </recommendedName>
</protein>
<dbReference type="AlphaFoldDB" id="A8QD84"/>
<dbReference type="PROSITE" id="PS50850">
    <property type="entry name" value="MFS"/>
    <property type="match status" value="1"/>
</dbReference>
<feature type="transmembrane region" description="Helical" evidence="7">
    <location>
        <begin position="103"/>
        <end position="120"/>
    </location>
</feature>
<dbReference type="VEuPathDB" id="FungiDB:MGL_4158"/>
<evidence type="ECO:0000259" key="8">
    <source>
        <dbReference type="PROSITE" id="PS50850"/>
    </source>
</evidence>
<dbReference type="GO" id="GO:0022857">
    <property type="term" value="F:transmembrane transporter activity"/>
    <property type="evidence" value="ECO:0007669"/>
    <property type="project" value="InterPro"/>
</dbReference>
<feature type="transmembrane region" description="Helical" evidence="7">
    <location>
        <begin position="490"/>
        <end position="517"/>
    </location>
</feature>
<dbReference type="VEuPathDB" id="FungiDB:MGL_4152"/>
<feature type="transmembrane region" description="Helical" evidence="7">
    <location>
        <begin position="278"/>
        <end position="302"/>
    </location>
</feature>
<keyword evidence="4 7" id="KW-1133">Transmembrane helix</keyword>
<feature type="transmembrane region" description="Helical" evidence="7">
    <location>
        <begin position="219"/>
        <end position="243"/>
    </location>
</feature>
<dbReference type="GeneID" id="5852969"/>
<evidence type="ECO:0000313" key="11">
    <source>
        <dbReference type="Proteomes" id="UP000008837"/>
    </source>
</evidence>
<dbReference type="PANTHER" id="PTHR42718:SF9">
    <property type="entry name" value="MAJOR FACILITATOR SUPERFAMILY MULTIDRUG TRANSPORTER MFSC"/>
    <property type="match status" value="1"/>
</dbReference>
<gene>
    <name evidence="9" type="ORF">MGL_4152</name>
    <name evidence="10" type="ORF">MGL_4158</name>
</gene>
<dbReference type="Gene3D" id="1.20.1250.20">
    <property type="entry name" value="MFS general substrate transporter like domains"/>
    <property type="match status" value="2"/>
</dbReference>
<feature type="transmembrane region" description="Helical" evidence="7">
    <location>
        <begin position="385"/>
        <end position="404"/>
    </location>
</feature>
<dbReference type="InParanoid" id="A8QD84"/>
<dbReference type="InterPro" id="IPR020846">
    <property type="entry name" value="MFS_dom"/>
</dbReference>
<keyword evidence="5 7" id="KW-0472">Membrane</keyword>
<dbReference type="Proteomes" id="UP000008837">
    <property type="component" value="Unassembled WGS sequence"/>
</dbReference>
<feature type="transmembrane region" description="Helical" evidence="7">
    <location>
        <begin position="446"/>
        <end position="470"/>
    </location>
</feature>
<feature type="transmembrane region" description="Helical" evidence="7">
    <location>
        <begin position="314"/>
        <end position="334"/>
    </location>
</feature>
<feature type="transmembrane region" description="Helical" evidence="7">
    <location>
        <begin position="354"/>
        <end position="378"/>
    </location>
</feature>
<dbReference type="OMA" id="NTFHEVG"/>
<dbReference type="GO" id="GO:0016020">
    <property type="term" value="C:membrane"/>
    <property type="evidence" value="ECO:0007669"/>
    <property type="project" value="UniProtKB-SubCell"/>
</dbReference>
<sequence length="542" mass="58495">MRVNLDWKSKAPEAPQQNHNDPYIPTMEFKKDASPSQMPPENASDSTISSKVGVHTVGPWRKWSILFFICYAQFWDIVNVTAPTIALPTIARNLNMTASQKPWIVSAYALSFAGLLLLSGRLADMLGPKRTFIFGYFVLGISAIIAGVSPNAIMHFVFRAIQGIGAALTIPSGMSLIATHFQGKLFSIAFGIFAAAGCIGNVLGVIIGGVIAAKIDWRWIYYITAICTLPAGIASIFVCVHIAPGKPFSLKGLDVPGVFLATSAVILITFAFSGASSFGWVTATILVPLILGVLLFIVFIYVEHKVKDPVVPPSLFSVEFLVFVGIAFSLYFWFNSLVYQVTMVFEYVFEWSPLSTAVHFIPLGMTGLVASFSSGFLIKFVPVRYIMPVCQALMVGGALLLSFVRQSHDYARLVIPGFLIGNAGMACCFAPVNISLMELCPRGMEGVVGAVFNSAVQVGSGVGIAILALASDSIANSHEQNGMDSTKAQAIGLGQSFYILVAFCGLLVMMLLVTVVFRTPRSKDVDTNETSLQKLEPEFELS</sequence>
<proteinExistence type="predicted"/>
<dbReference type="PRINTS" id="PR01036">
    <property type="entry name" value="TCRTETB"/>
</dbReference>
<evidence type="ECO:0000313" key="10">
    <source>
        <dbReference type="EMBL" id="EDP41465.1"/>
    </source>
</evidence>
<evidence type="ECO:0000313" key="9">
    <source>
        <dbReference type="EMBL" id="EDP41459.1"/>
    </source>
</evidence>
<evidence type="ECO:0000256" key="6">
    <source>
        <dbReference type="SAM" id="MobiDB-lite"/>
    </source>
</evidence>
<dbReference type="RefSeq" id="XP_001728679.1">
    <property type="nucleotide sequence ID" value="XM_001728627.1"/>
</dbReference>
<dbReference type="SUPFAM" id="SSF103473">
    <property type="entry name" value="MFS general substrate transporter"/>
    <property type="match status" value="1"/>
</dbReference>
<dbReference type="GeneID" id="5852977"/>
<dbReference type="OrthoDB" id="440755at2759"/>
<evidence type="ECO:0000256" key="1">
    <source>
        <dbReference type="ARBA" id="ARBA00004141"/>
    </source>
</evidence>
<dbReference type="KEGG" id="mgl:MGL_4152"/>
<keyword evidence="2" id="KW-0813">Transport</keyword>
<evidence type="ECO:0000256" key="2">
    <source>
        <dbReference type="ARBA" id="ARBA00022448"/>
    </source>
</evidence>
<comment type="caution">
    <text evidence="9">The sequence shown here is derived from an EMBL/GenBank/DDBJ whole genome shotgun (WGS) entry which is preliminary data.</text>
</comment>
<dbReference type="Pfam" id="PF07690">
    <property type="entry name" value="MFS_1"/>
    <property type="match status" value="1"/>
</dbReference>
<evidence type="ECO:0000256" key="3">
    <source>
        <dbReference type="ARBA" id="ARBA00022692"/>
    </source>
</evidence>
<comment type="subcellular location">
    <subcellularLocation>
        <location evidence="1">Membrane</location>
        <topology evidence="1">Multi-pass membrane protein</topology>
    </subcellularLocation>
</comment>
<dbReference type="EMBL" id="AAYY01000021">
    <property type="protein sequence ID" value="EDP41459.1"/>
    <property type="molecule type" value="Genomic_DNA"/>
</dbReference>
<dbReference type="PANTHER" id="PTHR42718">
    <property type="entry name" value="MAJOR FACILITATOR SUPERFAMILY MULTIDRUG TRANSPORTER MFSC"/>
    <property type="match status" value="1"/>
</dbReference>
<feature type="region of interest" description="Disordered" evidence="6">
    <location>
        <begin position="1"/>
        <end position="47"/>
    </location>
</feature>